<organism evidence="1 2">
    <name type="scientific">Crepidotus variabilis</name>
    <dbReference type="NCBI Taxonomy" id="179855"/>
    <lineage>
        <taxon>Eukaryota</taxon>
        <taxon>Fungi</taxon>
        <taxon>Dikarya</taxon>
        <taxon>Basidiomycota</taxon>
        <taxon>Agaricomycotina</taxon>
        <taxon>Agaricomycetes</taxon>
        <taxon>Agaricomycetidae</taxon>
        <taxon>Agaricales</taxon>
        <taxon>Agaricineae</taxon>
        <taxon>Crepidotaceae</taxon>
        <taxon>Crepidotus</taxon>
    </lineage>
</organism>
<dbReference type="Proteomes" id="UP000807306">
    <property type="component" value="Unassembled WGS sequence"/>
</dbReference>
<dbReference type="EMBL" id="MU157824">
    <property type="protein sequence ID" value="KAF9535255.1"/>
    <property type="molecule type" value="Genomic_DNA"/>
</dbReference>
<reference evidence="1" key="1">
    <citation type="submission" date="2020-11" db="EMBL/GenBank/DDBJ databases">
        <authorList>
            <consortium name="DOE Joint Genome Institute"/>
            <person name="Ahrendt S."/>
            <person name="Riley R."/>
            <person name="Andreopoulos W."/>
            <person name="Labutti K."/>
            <person name="Pangilinan J."/>
            <person name="Ruiz-Duenas F.J."/>
            <person name="Barrasa J.M."/>
            <person name="Sanchez-Garcia M."/>
            <person name="Camarero S."/>
            <person name="Miyauchi S."/>
            <person name="Serrano A."/>
            <person name="Linde D."/>
            <person name="Babiker R."/>
            <person name="Drula E."/>
            <person name="Ayuso-Fernandez I."/>
            <person name="Pacheco R."/>
            <person name="Padilla G."/>
            <person name="Ferreira P."/>
            <person name="Barriuso J."/>
            <person name="Kellner H."/>
            <person name="Castanera R."/>
            <person name="Alfaro M."/>
            <person name="Ramirez L."/>
            <person name="Pisabarro A.G."/>
            <person name="Kuo A."/>
            <person name="Tritt A."/>
            <person name="Lipzen A."/>
            <person name="He G."/>
            <person name="Yan M."/>
            <person name="Ng V."/>
            <person name="Cullen D."/>
            <person name="Martin F."/>
            <person name="Rosso M.-N."/>
            <person name="Henrissat B."/>
            <person name="Hibbett D."/>
            <person name="Martinez A.T."/>
            <person name="Grigoriev I.V."/>
        </authorList>
    </citation>
    <scope>NUCLEOTIDE SEQUENCE</scope>
    <source>
        <strain evidence="1">CBS 506.95</strain>
    </source>
</reference>
<accession>A0A9P6EUM4</accession>
<proteinExistence type="predicted"/>
<dbReference type="OrthoDB" id="2935237at2759"/>
<sequence>MMTTPLKESLSSLICREPWNWDSLDENQIHFTDETKGQLVCRHELNVWIAAEFDWRALSGTALDTVITVDDQNPSSVIAELEIELTLTRRHIPRLGQADMSQFIINEFLLEASAFEPKVYTLRLESGIFRSDYDEMRVDLGEVELPYTPRYGLRLLFDRSPYPKRDQWKVPEGAPDAMKFWEWKVFCGRKL</sequence>
<keyword evidence="2" id="KW-1185">Reference proteome</keyword>
<gene>
    <name evidence="1" type="ORF">CPB83DRAFT_695</name>
</gene>
<protein>
    <submittedName>
        <fullName evidence="1">Uncharacterized protein</fullName>
    </submittedName>
</protein>
<name>A0A9P6EUM4_9AGAR</name>
<evidence type="ECO:0000313" key="1">
    <source>
        <dbReference type="EMBL" id="KAF9535255.1"/>
    </source>
</evidence>
<evidence type="ECO:0000313" key="2">
    <source>
        <dbReference type="Proteomes" id="UP000807306"/>
    </source>
</evidence>
<dbReference type="AlphaFoldDB" id="A0A9P6EUM4"/>
<comment type="caution">
    <text evidence="1">The sequence shown here is derived from an EMBL/GenBank/DDBJ whole genome shotgun (WGS) entry which is preliminary data.</text>
</comment>